<dbReference type="SUPFAM" id="SSF141371">
    <property type="entry name" value="PilZ domain-like"/>
    <property type="match status" value="2"/>
</dbReference>
<dbReference type="OrthoDB" id="8001867at2"/>
<sequence length="204" mass="21509">MFGNKGERIGVLAVTERRSAPRYPVALPALCWGADGVEFHAVTVDVSAAGIQLRSIHVPHVDHPLTCNIRSVGRLESIVIRASVCDFAVRVTGQNPTPGSIARRLIALSQEQTRRTSSVRVSRRIVPDETSVQVTLGDGQAVNAHIINLSASGVALLIAAPLAIGQPITVGRHRATVTRQIDGGVGAAFLAPLDPGAIDARTKL</sequence>
<evidence type="ECO:0000313" key="3">
    <source>
        <dbReference type="Proteomes" id="UP000012488"/>
    </source>
</evidence>
<name>A0A6B9FMB3_9HYPH</name>
<feature type="domain" description="PilZ" evidence="1">
    <location>
        <begin position="120"/>
        <end position="195"/>
    </location>
</feature>
<feature type="domain" description="PilZ" evidence="1">
    <location>
        <begin position="16"/>
        <end position="86"/>
    </location>
</feature>
<dbReference type="AlphaFoldDB" id="A0A6B9FMB3"/>
<dbReference type="GO" id="GO:0035438">
    <property type="term" value="F:cyclic-di-GMP binding"/>
    <property type="evidence" value="ECO:0007669"/>
    <property type="project" value="InterPro"/>
</dbReference>
<dbReference type="KEGG" id="mmes:MMSR116_10825"/>
<proteinExistence type="predicted"/>
<reference evidence="2 3" key="1">
    <citation type="journal article" date="2012" name="Genet. Mol. Biol.">
        <title>Analysis of 16S rRNA and mxaF genes revealing insights into Methylobacterium niche-specific plant association.</title>
        <authorList>
            <person name="Dourado M.N."/>
            <person name="Andreote F.D."/>
            <person name="Dini-Andreote F."/>
            <person name="Conti R."/>
            <person name="Araujo J.M."/>
            <person name="Araujo W.L."/>
        </authorList>
    </citation>
    <scope>NUCLEOTIDE SEQUENCE [LARGE SCALE GENOMIC DNA]</scope>
    <source>
        <strain evidence="2 3">SR1.6/6</strain>
    </source>
</reference>
<dbReference type="Gene3D" id="2.40.10.220">
    <property type="entry name" value="predicted glycosyltransferase like domains"/>
    <property type="match status" value="1"/>
</dbReference>
<protein>
    <submittedName>
        <fullName evidence="2">PilZ domain-containing protein</fullName>
    </submittedName>
</protein>
<evidence type="ECO:0000259" key="1">
    <source>
        <dbReference type="Pfam" id="PF07238"/>
    </source>
</evidence>
<dbReference type="Pfam" id="PF07238">
    <property type="entry name" value="PilZ"/>
    <property type="match status" value="2"/>
</dbReference>
<gene>
    <name evidence="2" type="ORF">MMSR116_10825</name>
</gene>
<organism evidence="2 3">
    <name type="scientific">Methylobacterium mesophilicum SR1.6/6</name>
    <dbReference type="NCBI Taxonomy" id="908290"/>
    <lineage>
        <taxon>Bacteria</taxon>
        <taxon>Pseudomonadati</taxon>
        <taxon>Pseudomonadota</taxon>
        <taxon>Alphaproteobacteria</taxon>
        <taxon>Hyphomicrobiales</taxon>
        <taxon>Methylobacteriaceae</taxon>
        <taxon>Methylobacterium</taxon>
    </lineage>
</organism>
<evidence type="ECO:0000313" key="2">
    <source>
        <dbReference type="EMBL" id="QGY02314.1"/>
    </source>
</evidence>
<dbReference type="EMBL" id="CP043538">
    <property type="protein sequence ID" value="QGY02314.1"/>
    <property type="molecule type" value="Genomic_DNA"/>
</dbReference>
<accession>A0A6B9FMB3</accession>
<dbReference type="Proteomes" id="UP000012488">
    <property type="component" value="Chromosome"/>
</dbReference>
<dbReference type="InterPro" id="IPR009875">
    <property type="entry name" value="PilZ_domain"/>
</dbReference>
<reference evidence="2 3" key="2">
    <citation type="journal article" date="2013" name="Genome Announc.">
        <title>Draft Genome Sequence of Methylobacterium mesophilicum Strain SR1.6/6, Isolated from Citrus sinensis.</title>
        <authorList>
            <person name="Marinho Almeida D."/>
            <person name="Dini-Andreote F."/>
            <person name="Camargo Neves A.A."/>
            <person name="Juca Ramos R.T."/>
            <person name="Andreote F.D."/>
            <person name="Carneiro A.R."/>
            <person name="Oliveira de Souza Lima A."/>
            <person name="Caracciolo Gomes de Sa P.H."/>
            <person name="Ribeiro Barbosa M.S."/>
            <person name="Araujo W.L."/>
            <person name="Silva A."/>
        </authorList>
    </citation>
    <scope>NUCLEOTIDE SEQUENCE [LARGE SCALE GENOMIC DNA]</scope>
    <source>
        <strain evidence="2 3">SR1.6/6</strain>
    </source>
</reference>